<evidence type="ECO:0000256" key="3">
    <source>
        <dbReference type="ARBA" id="ARBA00022741"/>
    </source>
</evidence>
<dbReference type="PROSITE" id="PS00107">
    <property type="entry name" value="PROTEIN_KINASE_ATP"/>
    <property type="match status" value="1"/>
</dbReference>
<feature type="binding site" evidence="6">
    <location>
        <position position="238"/>
    </location>
    <ligand>
        <name>ATP</name>
        <dbReference type="ChEBI" id="CHEBI:30616"/>
    </ligand>
</feature>
<keyword evidence="4" id="KW-0418">Kinase</keyword>
<feature type="region of interest" description="Disordered" evidence="7">
    <location>
        <begin position="1"/>
        <end position="25"/>
    </location>
</feature>
<dbReference type="PROSITE" id="PS50011">
    <property type="entry name" value="PROTEIN_KINASE_DOM"/>
    <property type="match status" value="1"/>
</dbReference>
<dbReference type="SUPFAM" id="SSF56112">
    <property type="entry name" value="Protein kinase-like (PK-like)"/>
    <property type="match status" value="1"/>
</dbReference>
<comment type="caution">
    <text evidence="9">The sequence shown here is derived from an EMBL/GenBank/DDBJ whole genome shotgun (WGS) entry which is preliminary data.</text>
</comment>
<dbReference type="InterPro" id="IPR011009">
    <property type="entry name" value="Kinase-like_dom_sf"/>
</dbReference>
<dbReference type="InterPro" id="IPR000719">
    <property type="entry name" value="Prot_kinase_dom"/>
</dbReference>
<feature type="region of interest" description="Disordered" evidence="7">
    <location>
        <begin position="99"/>
        <end position="122"/>
    </location>
</feature>
<evidence type="ECO:0000256" key="5">
    <source>
        <dbReference type="ARBA" id="ARBA00022840"/>
    </source>
</evidence>
<gene>
    <name evidence="9" type="ORF">BJ554DRAFT_4753</name>
</gene>
<evidence type="ECO:0000313" key="9">
    <source>
        <dbReference type="EMBL" id="KAG5462530.1"/>
    </source>
</evidence>
<dbReference type="InterPro" id="IPR017441">
    <property type="entry name" value="Protein_kinase_ATP_BS"/>
</dbReference>
<keyword evidence="2" id="KW-0808">Transferase</keyword>
<feature type="non-terminal residue" evidence="9">
    <location>
        <position position="270"/>
    </location>
</feature>
<evidence type="ECO:0000256" key="2">
    <source>
        <dbReference type="ARBA" id="ARBA00022679"/>
    </source>
</evidence>
<keyword evidence="1" id="KW-0723">Serine/threonine-protein kinase</keyword>
<dbReference type="GO" id="GO:0004674">
    <property type="term" value="F:protein serine/threonine kinase activity"/>
    <property type="evidence" value="ECO:0007669"/>
    <property type="project" value="UniProtKB-KW"/>
</dbReference>
<dbReference type="OrthoDB" id="9332038at2759"/>
<evidence type="ECO:0000256" key="6">
    <source>
        <dbReference type="PROSITE-ProRule" id="PRU10141"/>
    </source>
</evidence>
<protein>
    <recommendedName>
        <fullName evidence="8">Protein kinase domain-containing protein</fullName>
    </recommendedName>
</protein>
<keyword evidence="3 6" id="KW-0547">Nucleotide-binding</keyword>
<evidence type="ECO:0000256" key="1">
    <source>
        <dbReference type="ARBA" id="ARBA00022527"/>
    </source>
</evidence>
<reference evidence="9 10" key="1">
    <citation type="journal article" name="Sci. Rep.">
        <title>Genome-scale phylogenetic analyses confirm Olpidium as the closest living zoosporic fungus to the non-flagellated, terrestrial fungi.</title>
        <authorList>
            <person name="Chang Y."/>
            <person name="Rochon D."/>
            <person name="Sekimoto S."/>
            <person name="Wang Y."/>
            <person name="Chovatia M."/>
            <person name="Sandor L."/>
            <person name="Salamov A."/>
            <person name="Grigoriev I.V."/>
            <person name="Stajich J.E."/>
            <person name="Spatafora J.W."/>
        </authorList>
    </citation>
    <scope>NUCLEOTIDE SEQUENCE [LARGE SCALE GENOMIC DNA]</scope>
    <source>
        <strain evidence="9">S191</strain>
    </source>
</reference>
<dbReference type="AlphaFoldDB" id="A0A8H8DLB9"/>
<dbReference type="GO" id="GO:0005524">
    <property type="term" value="F:ATP binding"/>
    <property type="evidence" value="ECO:0007669"/>
    <property type="project" value="UniProtKB-UniRule"/>
</dbReference>
<sequence length="270" mass="29123">TFGENGKFGDDVETSAADYDPTRDQILDDERRRHAAKVRPSTPAELSIGALVKSAVERRGVSLRSSGRSEDEDEDMFAADYVEGKDKEMDERERVAAAETMEEHHQLTANSSVSALPAKDEDDDMFAPLDENRAAAVGYDAKGDSGMFALQKAENGAGAGGKRSSGDGAILEQSAILNHDSLDDAEGYYNGPLGEVLDGRYHVYEKLGKGVFSNVVKARDLSSASAKAGGEPAVVAIKLIRNNETMYKAGVKEYGFLKKLMAADPDDRKH</sequence>
<keyword evidence="5 6" id="KW-0067">ATP-binding</keyword>
<evidence type="ECO:0000259" key="8">
    <source>
        <dbReference type="PROSITE" id="PS50011"/>
    </source>
</evidence>
<evidence type="ECO:0000256" key="7">
    <source>
        <dbReference type="SAM" id="MobiDB-lite"/>
    </source>
</evidence>
<dbReference type="PANTHER" id="PTHR24058:SF103">
    <property type="entry name" value="SERINE_THREONINE-PROTEIN KINASE PRP4 HOMOLOG"/>
    <property type="match status" value="1"/>
</dbReference>
<evidence type="ECO:0000256" key="4">
    <source>
        <dbReference type="ARBA" id="ARBA00022777"/>
    </source>
</evidence>
<name>A0A8H8DLB9_9FUNG</name>
<feature type="non-terminal residue" evidence="9">
    <location>
        <position position="1"/>
    </location>
</feature>
<dbReference type="EMBL" id="JAEFCI010002011">
    <property type="protein sequence ID" value="KAG5462530.1"/>
    <property type="molecule type" value="Genomic_DNA"/>
</dbReference>
<proteinExistence type="predicted"/>
<organism evidence="9 10">
    <name type="scientific">Olpidium bornovanus</name>
    <dbReference type="NCBI Taxonomy" id="278681"/>
    <lineage>
        <taxon>Eukaryota</taxon>
        <taxon>Fungi</taxon>
        <taxon>Fungi incertae sedis</taxon>
        <taxon>Olpidiomycota</taxon>
        <taxon>Olpidiomycotina</taxon>
        <taxon>Olpidiomycetes</taxon>
        <taxon>Olpidiales</taxon>
        <taxon>Olpidiaceae</taxon>
        <taxon>Olpidium</taxon>
    </lineage>
</organism>
<accession>A0A8H8DLB9</accession>
<dbReference type="InterPro" id="IPR050494">
    <property type="entry name" value="Ser_Thr_dual-spec_kinase"/>
</dbReference>
<dbReference type="Gene3D" id="3.30.200.20">
    <property type="entry name" value="Phosphorylase Kinase, domain 1"/>
    <property type="match status" value="1"/>
</dbReference>
<feature type="domain" description="Protein kinase" evidence="8">
    <location>
        <begin position="201"/>
        <end position="270"/>
    </location>
</feature>
<dbReference type="Proteomes" id="UP000673691">
    <property type="component" value="Unassembled WGS sequence"/>
</dbReference>
<keyword evidence="10" id="KW-1185">Reference proteome</keyword>
<evidence type="ECO:0000313" key="10">
    <source>
        <dbReference type="Proteomes" id="UP000673691"/>
    </source>
</evidence>
<dbReference type="PANTHER" id="PTHR24058">
    <property type="entry name" value="DUAL SPECIFICITY PROTEIN KINASE"/>
    <property type="match status" value="1"/>
</dbReference>